<evidence type="ECO:0000256" key="1">
    <source>
        <dbReference type="SAM" id="MobiDB-lite"/>
    </source>
</evidence>
<gene>
    <name evidence="2" type="ORF">AALO_G00030880</name>
</gene>
<feature type="compositionally biased region" description="Basic and acidic residues" evidence="1">
    <location>
        <begin position="483"/>
        <end position="500"/>
    </location>
</feature>
<protein>
    <recommendedName>
        <fullName evidence="4">NHS-like protein 2</fullName>
    </recommendedName>
</protein>
<evidence type="ECO:0008006" key="4">
    <source>
        <dbReference type="Google" id="ProtNLM"/>
    </source>
</evidence>
<feature type="compositionally biased region" description="Low complexity" evidence="1">
    <location>
        <begin position="139"/>
        <end position="149"/>
    </location>
</feature>
<dbReference type="GO" id="GO:0030154">
    <property type="term" value="P:cell differentiation"/>
    <property type="evidence" value="ECO:0007669"/>
    <property type="project" value="TreeGrafter"/>
</dbReference>
<proteinExistence type="predicted"/>
<sequence length="754" mass="81177">MDHTGLFCATATQSWNGPKGSTFSPDWKDSLTFLTPDVIKPPLPANQPMMAGLHHPHGVFVSASGPRVGPMDQNQVAAIMFEQSYATVQKDRRGRPLSAIDPHRRSQSLCAAAAAVAAPDTDLVTLRRRCESYAMAYPSSSSDDSGSDSATTRKGELLLPDAVPRPRSIILRKPKQRPAPPLRTVSLGKTGERRCQSLYIPRDLHSTLLPDLIPIGTKLEDGEQSPLPVDSVAVAKLKTSVSVSASSMHSRPLNELRSSEPCKSQPSSVPPPPPPGVTASETAKTPSSSDSLTSPTSSSRSSPSQPPATSPSKPTGSTSPSSGYSSQCETPTSSVRTAAIFGPSPMGCRMRPKPAGQKSRASRVRLSLQLPETTAPPAVDESADPVKPSRRYSDSSATVKTKQRCLSMLLPVVTQEDLMNVRLRSVSSSDNEGGRYEGFAEAIAEEAERDTPTPSIESPKNKPPVAPKPAVSTWQPVVTAQKDQPETREPQQHNGPERRRAPIPKPKRSSLSLSGSGSGEHHTQPNLGRSLSSSVSETQLPSNTFLRQNTDSYLCDPNDKRRMGPPQVAKKPEVLILPNGHGVCNKDGMTGHIPAHATQDQRLVNGGNIAMQHYMSTGHRHGKYNTMGRNPSSERYQHGVSDPRMMQGFEEGQDEVFASKTTSRTTEDLFTIIHRSKRKLLGRKDSFEGRPSDMGMLTMGGTPRASSQNDSFMALLRRTRSAKAAPGGRISATELLKSSKPTTASGQPYDATRP</sequence>
<feature type="region of interest" description="Disordered" evidence="1">
    <location>
        <begin position="136"/>
        <end position="158"/>
    </location>
</feature>
<feature type="region of interest" description="Disordered" evidence="1">
    <location>
        <begin position="683"/>
        <end position="754"/>
    </location>
</feature>
<feature type="region of interest" description="Disordered" evidence="1">
    <location>
        <begin position="242"/>
        <end position="401"/>
    </location>
</feature>
<dbReference type="Pfam" id="PF15273">
    <property type="entry name" value="NHS"/>
    <property type="match status" value="1"/>
</dbReference>
<dbReference type="EMBL" id="JADWDJ010000002">
    <property type="protein sequence ID" value="KAG5284824.1"/>
    <property type="molecule type" value="Genomic_DNA"/>
</dbReference>
<feature type="compositionally biased region" description="Low complexity" evidence="1">
    <location>
        <begin position="285"/>
        <end position="303"/>
    </location>
</feature>
<evidence type="ECO:0000313" key="3">
    <source>
        <dbReference type="Proteomes" id="UP000823561"/>
    </source>
</evidence>
<dbReference type="PANTHER" id="PTHR23039:SF2">
    <property type="entry name" value="NHS-LIKE PROTEIN 2"/>
    <property type="match status" value="1"/>
</dbReference>
<dbReference type="PANTHER" id="PTHR23039">
    <property type="entry name" value="NANCE-HORAN SYNDROME PROTEIN"/>
    <property type="match status" value="1"/>
</dbReference>
<feature type="compositionally biased region" description="Low complexity" evidence="1">
    <location>
        <begin position="310"/>
        <end position="326"/>
    </location>
</feature>
<feature type="compositionally biased region" description="Polar residues" evidence="1">
    <location>
        <begin position="472"/>
        <end position="482"/>
    </location>
</feature>
<comment type="caution">
    <text evidence="2">The sequence shown here is derived from an EMBL/GenBank/DDBJ whole genome shotgun (WGS) entry which is preliminary data.</text>
</comment>
<feature type="region of interest" description="Disordered" evidence="1">
    <location>
        <begin position="619"/>
        <end position="638"/>
    </location>
</feature>
<organism evidence="2 3">
    <name type="scientific">Alosa alosa</name>
    <name type="common">allis shad</name>
    <dbReference type="NCBI Taxonomy" id="278164"/>
    <lineage>
        <taxon>Eukaryota</taxon>
        <taxon>Metazoa</taxon>
        <taxon>Chordata</taxon>
        <taxon>Craniata</taxon>
        <taxon>Vertebrata</taxon>
        <taxon>Euteleostomi</taxon>
        <taxon>Actinopterygii</taxon>
        <taxon>Neopterygii</taxon>
        <taxon>Teleostei</taxon>
        <taxon>Clupei</taxon>
        <taxon>Clupeiformes</taxon>
        <taxon>Clupeoidei</taxon>
        <taxon>Clupeidae</taxon>
        <taxon>Alosa</taxon>
    </lineage>
</organism>
<name>A0AAV6HBS2_9TELE</name>
<feature type="compositionally biased region" description="Polar residues" evidence="1">
    <location>
        <begin position="327"/>
        <end position="336"/>
    </location>
</feature>
<reference evidence="2" key="1">
    <citation type="submission" date="2020-10" db="EMBL/GenBank/DDBJ databases">
        <title>Chromosome-scale genome assembly of the Allis shad, Alosa alosa.</title>
        <authorList>
            <person name="Margot Z."/>
            <person name="Christophe K."/>
            <person name="Cabau C."/>
            <person name="Louis A."/>
            <person name="Berthelot C."/>
            <person name="Parey E."/>
            <person name="Roest Crollius H."/>
            <person name="Montfort J."/>
            <person name="Robinson-Rechavi M."/>
            <person name="Bucao C."/>
            <person name="Bouchez O."/>
            <person name="Gislard M."/>
            <person name="Lluch J."/>
            <person name="Milhes M."/>
            <person name="Lampietro C."/>
            <person name="Lopez Roques C."/>
            <person name="Donnadieu C."/>
            <person name="Braasch I."/>
            <person name="Desvignes T."/>
            <person name="Postlethwait J."/>
            <person name="Bobe J."/>
            <person name="Guiguen Y."/>
        </authorList>
    </citation>
    <scope>NUCLEOTIDE SEQUENCE</scope>
    <source>
        <strain evidence="2">M-15738</strain>
        <tissue evidence="2">Blood</tissue>
    </source>
</reference>
<dbReference type="AlphaFoldDB" id="A0AAV6HBS2"/>
<feature type="compositionally biased region" description="Polar residues" evidence="1">
    <location>
        <begin position="524"/>
        <end position="552"/>
    </location>
</feature>
<feature type="region of interest" description="Disordered" evidence="1">
    <location>
        <begin position="424"/>
        <end position="567"/>
    </location>
</feature>
<evidence type="ECO:0000313" key="2">
    <source>
        <dbReference type="EMBL" id="KAG5284824.1"/>
    </source>
</evidence>
<keyword evidence="3" id="KW-1185">Reference proteome</keyword>
<dbReference type="InterPro" id="IPR024845">
    <property type="entry name" value="NHS-like"/>
</dbReference>
<dbReference type="Proteomes" id="UP000823561">
    <property type="component" value="Chromosome 2"/>
</dbReference>
<accession>A0AAV6HBS2</accession>